<sequence length="259" mass="28552">MHRFARRARNHLTMGLVVAAAVATTACQPKTGEVQTVGPAEPAQRAATSFVHCVESEGGGCVTLDPKLGSWDAFALLHWLGAGSPTSILQALRRELEHHRDPYAVQNRFVNVTARYREPLRGAECSPESARPIAELLPRVVSHVQTRMKSLGLWRDEFEQLVNGLASEADDGLADGWLVHMTCFGDPYEIWVATAKEDERQVVVGMLTSLPAWLDGGPLVDEHVEGRIRNRSVSNTTTLGVIREGTVDTRWIPIPIEEF</sequence>
<evidence type="ECO:0000313" key="3">
    <source>
        <dbReference type="Proteomes" id="UP000238823"/>
    </source>
</evidence>
<dbReference type="EMBL" id="PVNL01000046">
    <property type="protein sequence ID" value="PRQ07988.1"/>
    <property type="molecule type" value="Genomic_DNA"/>
</dbReference>
<feature type="signal peptide" evidence="1">
    <location>
        <begin position="1"/>
        <end position="19"/>
    </location>
</feature>
<comment type="caution">
    <text evidence="2">The sequence shown here is derived from an EMBL/GenBank/DDBJ whole genome shotgun (WGS) entry which is preliminary data.</text>
</comment>
<protein>
    <recommendedName>
        <fullName evidence="4">Lipoprotein</fullName>
    </recommendedName>
</protein>
<dbReference type="AlphaFoldDB" id="A0A2S9YSC4"/>
<organism evidence="2 3">
    <name type="scientific">Enhygromyxa salina</name>
    <dbReference type="NCBI Taxonomy" id="215803"/>
    <lineage>
        <taxon>Bacteria</taxon>
        <taxon>Pseudomonadati</taxon>
        <taxon>Myxococcota</taxon>
        <taxon>Polyangia</taxon>
        <taxon>Nannocystales</taxon>
        <taxon>Nannocystaceae</taxon>
        <taxon>Enhygromyxa</taxon>
    </lineage>
</organism>
<proteinExistence type="predicted"/>
<evidence type="ECO:0000256" key="1">
    <source>
        <dbReference type="SAM" id="SignalP"/>
    </source>
</evidence>
<name>A0A2S9YSC4_9BACT</name>
<gene>
    <name evidence="2" type="ORF">ENSA7_22720</name>
</gene>
<dbReference type="PROSITE" id="PS51257">
    <property type="entry name" value="PROKAR_LIPOPROTEIN"/>
    <property type="match status" value="1"/>
</dbReference>
<dbReference type="Proteomes" id="UP000238823">
    <property type="component" value="Unassembled WGS sequence"/>
</dbReference>
<keyword evidence="1" id="KW-0732">Signal</keyword>
<evidence type="ECO:0008006" key="4">
    <source>
        <dbReference type="Google" id="ProtNLM"/>
    </source>
</evidence>
<feature type="chain" id="PRO_5015736834" description="Lipoprotein" evidence="1">
    <location>
        <begin position="20"/>
        <end position="259"/>
    </location>
</feature>
<evidence type="ECO:0000313" key="2">
    <source>
        <dbReference type="EMBL" id="PRQ07988.1"/>
    </source>
</evidence>
<accession>A0A2S9YSC4</accession>
<reference evidence="2 3" key="1">
    <citation type="submission" date="2018-03" db="EMBL/GenBank/DDBJ databases">
        <title>Draft Genome Sequences of the Obligatory Marine Myxobacteria Enhygromyxa salina SWB007.</title>
        <authorList>
            <person name="Poehlein A."/>
            <person name="Moghaddam J.A."/>
            <person name="Harms H."/>
            <person name="Alanjari M."/>
            <person name="Koenig G.M."/>
            <person name="Daniel R."/>
            <person name="Schaeberle T.F."/>
        </authorList>
    </citation>
    <scope>NUCLEOTIDE SEQUENCE [LARGE SCALE GENOMIC DNA]</scope>
    <source>
        <strain evidence="2 3">SWB007</strain>
    </source>
</reference>